<organism evidence="3 4">
    <name type="scientific">Chitinophaga dinghuensis</name>
    <dbReference type="NCBI Taxonomy" id="1539050"/>
    <lineage>
        <taxon>Bacteria</taxon>
        <taxon>Pseudomonadati</taxon>
        <taxon>Bacteroidota</taxon>
        <taxon>Chitinophagia</taxon>
        <taxon>Chitinophagales</taxon>
        <taxon>Chitinophagaceae</taxon>
        <taxon>Chitinophaga</taxon>
    </lineage>
</organism>
<accession>A0A327VW60</accession>
<proteinExistence type="inferred from homology"/>
<dbReference type="Proteomes" id="UP000249819">
    <property type="component" value="Unassembled WGS sequence"/>
</dbReference>
<dbReference type="AlphaFoldDB" id="A0A327VW60"/>
<evidence type="ECO:0000313" key="3">
    <source>
        <dbReference type="EMBL" id="RAJ80179.1"/>
    </source>
</evidence>
<name>A0A327VW60_9BACT</name>
<sequence length="147" mass="17030">MNATPLITERVYDAPTATVWSALTQLEQLRKWYFQLDGFKPETGFKFSFTCDCDGIDYLHHCEVKEVIPGRKITYSWTYEGYPGYSEVSWELFPEGNKTRLQLTHRGLESFSGIDNPSFQVSSFQEGWHFFFNEALPNYLAKETVAS</sequence>
<dbReference type="Pfam" id="PF08327">
    <property type="entry name" value="AHSA1"/>
    <property type="match status" value="1"/>
</dbReference>
<reference evidence="3 4" key="1">
    <citation type="submission" date="2018-06" db="EMBL/GenBank/DDBJ databases">
        <title>Genomic Encyclopedia of Archaeal and Bacterial Type Strains, Phase II (KMG-II): from individual species to whole genera.</title>
        <authorList>
            <person name="Goeker M."/>
        </authorList>
    </citation>
    <scope>NUCLEOTIDE SEQUENCE [LARGE SCALE GENOMIC DNA]</scope>
    <source>
        <strain evidence="3 4">DSM 29821</strain>
    </source>
</reference>
<protein>
    <submittedName>
        <fullName evidence="3">Uncharacterized protein YndB with AHSA1/START domain</fullName>
    </submittedName>
</protein>
<keyword evidence="4" id="KW-1185">Reference proteome</keyword>
<comment type="similarity">
    <text evidence="1">Belongs to the AHA1 family.</text>
</comment>
<evidence type="ECO:0000259" key="2">
    <source>
        <dbReference type="Pfam" id="PF08327"/>
    </source>
</evidence>
<comment type="caution">
    <text evidence="3">The sequence shown here is derived from an EMBL/GenBank/DDBJ whole genome shotgun (WGS) entry which is preliminary data.</text>
</comment>
<dbReference type="InterPro" id="IPR013538">
    <property type="entry name" value="ASHA1/2-like_C"/>
</dbReference>
<gene>
    <name evidence="3" type="ORF">CLV59_105287</name>
</gene>
<dbReference type="RefSeq" id="WP_111593189.1">
    <property type="nucleotide sequence ID" value="NZ_QLMA01000005.1"/>
</dbReference>
<feature type="domain" description="Activator of Hsp90 ATPase homologue 1/2-like C-terminal" evidence="2">
    <location>
        <begin position="13"/>
        <end position="140"/>
    </location>
</feature>
<dbReference type="EMBL" id="QLMA01000005">
    <property type="protein sequence ID" value="RAJ80179.1"/>
    <property type="molecule type" value="Genomic_DNA"/>
</dbReference>
<dbReference type="SUPFAM" id="SSF55961">
    <property type="entry name" value="Bet v1-like"/>
    <property type="match status" value="1"/>
</dbReference>
<dbReference type="OrthoDB" id="2355173at2"/>
<dbReference type="InterPro" id="IPR023393">
    <property type="entry name" value="START-like_dom_sf"/>
</dbReference>
<evidence type="ECO:0000256" key="1">
    <source>
        <dbReference type="ARBA" id="ARBA00006817"/>
    </source>
</evidence>
<dbReference type="Gene3D" id="3.30.530.20">
    <property type="match status" value="1"/>
</dbReference>
<dbReference type="CDD" id="cd07814">
    <property type="entry name" value="SRPBCC_CalC_Aha1-like"/>
    <property type="match status" value="1"/>
</dbReference>
<evidence type="ECO:0000313" key="4">
    <source>
        <dbReference type="Proteomes" id="UP000249819"/>
    </source>
</evidence>